<feature type="region of interest" description="Disordered" evidence="5">
    <location>
        <begin position="166"/>
        <end position="191"/>
    </location>
</feature>
<dbReference type="KEGG" id="psco:LY89DRAFT_580071"/>
<keyword evidence="3" id="KW-0597">Phosphoprotein</keyword>
<keyword evidence="2" id="KW-0596">Phosphopantetheine</keyword>
<dbReference type="RefSeq" id="XP_018074075.1">
    <property type="nucleotide sequence ID" value="XM_018209043.1"/>
</dbReference>
<dbReference type="STRING" id="149040.A0A194XHM9"/>
<gene>
    <name evidence="7" type="ORF">LY89DRAFT_580071</name>
</gene>
<evidence type="ECO:0000256" key="1">
    <source>
        <dbReference type="ARBA" id="ARBA00006432"/>
    </source>
</evidence>
<evidence type="ECO:0000256" key="4">
    <source>
        <dbReference type="ARBA" id="ARBA00022598"/>
    </source>
</evidence>
<name>A0A194XHM9_MOLSC</name>
<dbReference type="Gene3D" id="3.30.300.30">
    <property type="match status" value="1"/>
</dbReference>
<dbReference type="InterPro" id="IPR000873">
    <property type="entry name" value="AMP-dep_synth/lig_dom"/>
</dbReference>
<dbReference type="CDD" id="cd04433">
    <property type="entry name" value="AFD_class_I"/>
    <property type="match status" value="1"/>
</dbReference>
<dbReference type="GeneID" id="28818769"/>
<keyword evidence="4" id="KW-0436">Ligase</keyword>
<dbReference type="InterPro" id="IPR045851">
    <property type="entry name" value="AMP-bd_C_sf"/>
</dbReference>
<protein>
    <submittedName>
        <fullName evidence="7">AMP-binding enzyme family protein-like protein</fullName>
    </submittedName>
</protein>
<feature type="compositionally biased region" description="Polar residues" evidence="5">
    <location>
        <begin position="166"/>
        <end position="183"/>
    </location>
</feature>
<dbReference type="InParanoid" id="A0A194XHM9"/>
<dbReference type="Gene3D" id="3.30.559.30">
    <property type="entry name" value="Nonribosomal peptide synthetase, condensation domain"/>
    <property type="match status" value="1"/>
</dbReference>
<dbReference type="PANTHER" id="PTHR43201:SF5">
    <property type="entry name" value="MEDIUM-CHAIN ACYL-COA LIGASE ACSF2, MITOCHONDRIAL"/>
    <property type="match status" value="1"/>
</dbReference>
<evidence type="ECO:0000313" key="7">
    <source>
        <dbReference type="EMBL" id="KUJ19720.1"/>
    </source>
</evidence>
<accession>A0A194XHM9</accession>
<dbReference type="Gene3D" id="3.30.559.10">
    <property type="entry name" value="Chloramphenicol acetyltransferase-like domain"/>
    <property type="match status" value="1"/>
</dbReference>
<dbReference type="EMBL" id="KQ947410">
    <property type="protein sequence ID" value="KUJ19720.1"/>
    <property type="molecule type" value="Genomic_DNA"/>
</dbReference>
<evidence type="ECO:0000256" key="5">
    <source>
        <dbReference type="SAM" id="MobiDB-lite"/>
    </source>
</evidence>
<dbReference type="OrthoDB" id="10253869at2759"/>
<reference evidence="7 8" key="1">
    <citation type="submission" date="2015-10" db="EMBL/GenBank/DDBJ databases">
        <title>Full genome of DAOMC 229536 Phialocephala scopiformis, a fungal endophyte of spruce producing the potent anti-insectan compound rugulosin.</title>
        <authorList>
            <consortium name="DOE Joint Genome Institute"/>
            <person name="Walker A.K."/>
            <person name="Frasz S.L."/>
            <person name="Seifert K.A."/>
            <person name="Miller J.D."/>
            <person name="Mondo S.J."/>
            <person name="Labutti K."/>
            <person name="Lipzen A."/>
            <person name="Dockter R."/>
            <person name="Kennedy M."/>
            <person name="Grigoriev I.V."/>
            <person name="Spatafora J.W."/>
        </authorList>
    </citation>
    <scope>NUCLEOTIDE SEQUENCE [LARGE SCALE GENOMIC DNA]</scope>
    <source>
        <strain evidence="7 8">CBS 120377</strain>
    </source>
</reference>
<dbReference type="Pfam" id="PF00501">
    <property type="entry name" value="AMP-binding"/>
    <property type="match status" value="1"/>
</dbReference>
<comment type="similarity">
    <text evidence="1">Belongs to the ATP-dependent AMP-binding enzyme family.</text>
</comment>
<dbReference type="AlphaFoldDB" id="A0A194XHM9"/>
<organism evidence="7 8">
    <name type="scientific">Mollisia scopiformis</name>
    <name type="common">Conifer needle endophyte fungus</name>
    <name type="synonym">Phialocephala scopiformis</name>
    <dbReference type="NCBI Taxonomy" id="149040"/>
    <lineage>
        <taxon>Eukaryota</taxon>
        <taxon>Fungi</taxon>
        <taxon>Dikarya</taxon>
        <taxon>Ascomycota</taxon>
        <taxon>Pezizomycotina</taxon>
        <taxon>Leotiomycetes</taxon>
        <taxon>Helotiales</taxon>
        <taxon>Mollisiaceae</taxon>
        <taxon>Mollisia</taxon>
    </lineage>
</organism>
<proteinExistence type="inferred from homology"/>
<dbReference type="Proteomes" id="UP000070700">
    <property type="component" value="Unassembled WGS sequence"/>
</dbReference>
<dbReference type="SUPFAM" id="SSF56801">
    <property type="entry name" value="Acetyl-CoA synthetase-like"/>
    <property type="match status" value="1"/>
</dbReference>
<feature type="domain" description="AMP-dependent synthetase/ligase" evidence="6">
    <location>
        <begin position="59"/>
        <end position="408"/>
    </location>
</feature>
<keyword evidence="8" id="KW-1185">Reference proteome</keyword>
<dbReference type="GO" id="GO:0031956">
    <property type="term" value="F:medium-chain fatty acid-CoA ligase activity"/>
    <property type="evidence" value="ECO:0007669"/>
    <property type="project" value="TreeGrafter"/>
</dbReference>
<evidence type="ECO:0000256" key="2">
    <source>
        <dbReference type="ARBA" id="ARBA00022450"/>
    </source>
</evidence>
<dbReference type="Gene3D" id="3.40.50.12780">
    <property type="entry name" value="N-terminal domain of ligase-like"/>
    <property type="match status" value="1"/>
</dbReference>
<evidence type="ECO:0000313" key="8">
    <source>
        <dbReference type="Proteomes" id="UP000070700"/>
    </source>
</evidence>
<evidence type="ECO:0000259" key="6">
    <source>
        <dbReference type="Pfam" id="PF00501"/>
    </source>
</evidence>
<dbReference type="InterPro" id="IPR023213">
    <property type="entry name" value="CAT-like_dom_sf"/>
</dbReference>
<sequence length="1158" mass="129432">MSECHGEVLTDLDQSMWDMFYSTAMKYPQREAVTNMGTKVRAFRLLDRISPSSHEEVVFQWSYEELLSAVETISAWLQESRCCEGEYLVTFVWNSAEWVIFFWAAARLKMPFIPLDPRTLEQTADEYILRLRPSVIVVQDEAAAATLESVSSHFKGSKARISCTTSPSKSWTSLSTLSNNRSRASPFKNAPSPGEDLALIVFTSGTTATPKGCCHTAANLWSESYDFDPDKDPNMVEKWLVHTPVSHVFAVNNALRSFRYGGTVVFASKTFDIHASLKALELYQCTRMSAVPTLVQGLLSLPAFPGKERLALHYMSLGGTLIKAEDIQMCKRLGSDAVMQVYGMSEGAPTLSWLRDDPLLASGHYPGVGKVLPGSRIRICAPVSREVVKRNIPGELRMGGTSVISGYLDGADPEAFYTDEYGSWLKTGDQAVLDDNGVVQLLGRYKDLIIRGGENISPAKIEECLGQIPGVLAQVVGVPDNIAGEVPVAVVQSLMSRTKAEIMHLVQPLGQSYSLAAIVTLEELGIEKYPLTSAGKVRKNVLKELLVKYFEPEPEPEPESRTNKSKTIRQLIEIWATLVVNSPSKDDSVYDFADSISLLRYCDKVWRALGKKLYLQDFVKHETIEKQAQLLQSRGESTAEAESPLVLSATELNRTKDGPPGIADMAHTNGDPQRFIETRMATSKAIEKLELSWDNDVEDVIPIKDLFYGVVDGPRPQSYRHRIAFRVDGKSPEIIRGALEKGFASRPLFRALLVKLSDNTPVHVVIRPGSSLFKLLITEKQCDEKATQEIILDDSGASFSRLQMVQAVIAHSKDSTTLILSYNHSVFDAMSMVPWMRDLDLLIGDPNITLLSATPFKLFADMAYSHRESMPATLDVQYFVKRLSGISKQTKAFWPPQRAPGWMIGRDVDSEHGEARIKSRKAEPIRYPRVWIKSKVPHLAALKAKNIQPYIVVKTAIALFNVLKTDQEYAILTTIDAGRSWPFMPAWIPLPPAMSIDGPTIEWTANMLRILPDETVEHLLERIQKDQEELSLHAHAPMFRVMDELGVEGPFVQDAMMRQTFNWDISLQYLKSGNSYGDVDLTSMKLIDRVDWPDCGFFWEAGMLSADELCVLATWDDAQLSLEEAEGHVASLNKIIQWITQPDHLFRPVGELLEGRWD</sequence>
<evidence type="ECO:0000256" key="3">
    <source>
        <dbReference type="ARBA" id="ARBA00022553"/>
    </source>
</evidence>
<dbReference type="InterPro" id="IPR042099">
    <property type="entry name" value="ANL_N_sf"/>
</dbReference>
<dbReference type="GO" id="GO:0006631">
    <property type="term" value="P:fatty acid metabolic process"/>
    <property type="evidence" value="ECO:0007669"/>
    <property type="project" value="TreeGrafter"/>
</dbReference>
<dbReference type="PANTHER" id="PTHR43201">
    <property type="entry name" value="ACYL-COA SYNTHETASE"/>
    <property type="match status" value="1"/>
</dbReference>
<dbReference type="SUPFAM" id="SSF52777">
    <property type="entry name" value="CoA-dependent acyltransferases"/>
    <property type="match status" value="2"/>
</dbReference>